<dbReference type="EMBL" id="JAKOGI010000754">
    <property type="protein sequence ID" value="KAJ8430790.1"/>
    <property type="molecule type" value="Genomic_DNA"/>
</dbReference>
<sequence length="223" mass="25234">MVVDAEMELVLGVTRAISDLRGLLRRLAPKVVFLLETKRSKVEMESILPKLAKWEGDDTAWRFSGIYGWPETHFKWRTGQLIFDLKSHSDLPWLIGGDLNKICYHGEKLGGPHKSQTAIDNFREAFLDNDLHDMGFSGYEYTWCNYQKDRNDLIAFCADTDWTIIFPNACVTHVDFDMSDHIPILLKCRPSTGGKISEQSCADVVSAAWSSTSHADAMENLMG</sequence>
<dbReference type="InterPro" id="IPR036691">
    <property type="entry name" value="Endo/exonu/phosph_ase_sf"/>
</dbReference>
<name>A0A9Q1JTJ5_9CARY</name>
<evidence type="ECO:0008006" key="3">
    <source>
        <dbReference type="Google" id="ProtNLM"/>
    </source>
</evidence>
<dbReference type="PANTHER" id="PTHR33710">
    <property type="entry name" value="BNAC02G09200D PROTEIN"/>
    <property type="match status" value="1"/>
</dbReference>
<dbReference type="Gene3D" id="3.60.10.10">
    <property type="entry name" value="Endonuclease/exonuclease/phosphatase"/>
    <property type="match status" value="1"/>
</dbReference>
<dbReference type="AlphaFoldDB" id="A0A9Q1JTJ5"/>
<dbReference type="Proteomes" id="UP001153076">
    <property type="component" value="Unassembled WGS sequence"/>
</dbReference>
<accession>A0A9Q1JTJ5</accession>
<comment type="caution">
    <text evidence="1">The sequence shown here is derived from an EMBL/GenBank/DDBJ whole genome shotgun (WGS) entry which is preliminary data.</text>
</comment>
<dbReference type="PANTHER" id="PTHR33710:SF86">
    <property type="entry name" value="VIRAL MOVEMENT PROTEIN"/>
    <property type="match status" value="1"/>
</dbReference>
<reference evidence="1" key="1">
    <citation type="submission" date="2022-04" db="EMBL/GenBank/DDBJ databases">
        <title>Carnegiea gigantea Genome sequencing and assembly v2.</title>
        <authorList>
            <person name="Copetti D."/>
            <person name="Sanderson M.J."/>
            <person name="Burquez A."/>
            <person name="Wojciechowski M.F."/>
        </authorList>
    </citation>
    <scope>NUCLEOTIDE SEQUENCE</scope>
    <source>
        <strain evidence="1">SGP5-SGP5p</strain>
        <tissue evidence="1">Aerial part</tissue>
    </source>
</reference>
<evidence type="ECO:0000313" key="2">
    <source>
        <dbReference type="Proteomes" id="UP001153076"/>
    </source>
</evidence>
<dbReference type="OrthoDB" id="1432313at2759"/>
<gene>
    <name evidence="1" type="ORF">Cgig2_003232</name>
</gene>
<organism evidence="1 2">
    <name type="scientific">Carnegiea gigantea</name>
    <dbReference type="NCBI Taxonomy" id="171969"/>
    <lineage>
        <taxon>Eukaryota</taxon>
        <taxon>Viridiplantae</taxon>
        <taxon>Streptophyta</taxon>
        <taxon>Embryophyta</taxon>
        <taxon>Tracheophyta</taxon>
        <taxon>Spermatophyta</taxon>
        <taxon>Magnoliopsida</taxon>
        <taxon>eudicotyledons</taxon>
        <taxon>Gunneridae</taxon>
        <taxon>Pentapetalae</taxon>
        <taxon>Caryophyllales</taxon>
        <taxon>Cactineae</taxon>
        <taxon>Cactaceae</taxon>
        <taxon>Cactoideae</taxon>
        <taxon>Echinocereeae</taxon>
        <taxon>Carnegiea</taxon>
    </lineage>
</organism>
<proteinExistence type="predicted"/>
<keyword evidence="2" id="KW-1185">Reference proteome</keyword>
<dbReference type="SUPFAM" id="SSF56219">
    <property type="entry name" value="DNase I-like"/>
    <property type="match status" value="1"/>
</dbReference>
<evidence type="ECO:0000313" key="1">
    <source>
        <dbReference type="EMBL" id="KAJ8430790.1"/>
    </source>
</evidence>
<protein>
    <recommendedName>
        <fullName evidence="3">Endonuclease/exonuclease/phosphatase domain-containing protein</fullName>
    </recommendedName>
</protein>